<evidence type="ECO:0000256" key="1">
    <source>
        <dbReference type="ARBA" id="ARBA00009277"/>
    </source>
</evidence>
<comment type="caution">
    <text evidence="4">The sequence shown here is derived from an EMBL/GenBank/DDBJ whole genome shotgun (WGS) entry which is preliminary data.</text>
</comment>
<dbReference type="InterPro" id="IPR036397">
    <property type="entry name" value="RNaseH_sf"/>
</dbReference>
<feature type="domain" description="Integrase catalytic" evidence="3">
    <location>
        <begin position="100"/>
        <end position="295"/>
    </location>
</feature>
<dbReference type="PROSITE" id="PS50994">
    <property type="entry name" value="INTEGRASE"/>
    <property type="match status" value="1"/>
</dbReference>
<dbReference type="NCBIfam" id="NF033546">
    <property type="entry name" value="transpos_IS21"/>
    <property type="match status" value="1"/>
</dbReference>
<evidence type="ECO:0000259" key="3">
    <source>
        <dbReference type="PROSITE" id="PS50994"/>
    </source>
</evidence>
<keyword evidence="5" id="KW-1185">Reference proteome</keyword>
<evidence type="ECO:0000313" key="4">
    <source>
        <dbReference type="EMBL" id="MBD2860357.1"/>
    </source>
</evidence>
<dbReference type="Pfam" id="PF22483">
    <property type="entry name" value="Mu-transpos_C_2"/>
    <property type="match status" value="1"/>
</dbReference>
<reference evidence="4" key="1">
    <citation type="submission" date="2020-09" db="EMBL/GenBank/DDBJ databases">
        <authorList>
            <person name="Yoon J.-W."/>
        </authorList>
    </citation>
    <scope>NUCLEOTIDE SEQUENCE</scope>
    <source>
        <strain evidence="4">KMU-158</strain>
    </source>
</reference>
<proteinExistence type="inferred from homology"/>
<protein>
    <submittedName>
        <fullName evidence="4">IS21 family transposase</fullName>
    </submittedName>
</protein>
<sequence>MQHRKAGASQEVAAAKAGISVRSGRRIEQAGGARSKTERDWRTREDPLEAVWSAELVPLLEREPSLTGTTLLDYLEEHYPEHYDQRILRTLQRRVKQWKALHGPDREVMFRQQAVVSQQGFSDFTHPDSPITLQGKPFAHLLYQFRLAYSGWRSVTVVQGGESYAALACGLQRALKQAGGSPLEHRTDSLSAARNNTQNVWTDDYIKLCEHYGMQPTRNNPGQSHENGVVECANGSLKQRLSQQLKLRGHADFDSVEAYQALIDQVVDKLNRRTRSRFAEEQASLQPLPGDEMADYRTLNVKVTRSSTIEIRRVVYTVPSRLIGERVQVRLHHDQLALYVGQQWALTLPRVYPKPGEQRARSINYRHVIRSLASKPQAFRYSQLRDDLLPDDNYRELWHLADQHLEAREACKWIVTVLRLAFEYDDERGLGEDLLAPARAGHFASITDMQARYLSGQTITSSVMTAQHPLASYDELLSSIRGESQREAAMAEGCS</sequence>
<dbReference type="PANTHER" id="PTHR35004">
    <property type="entry name" value="TRANSPOSASE RV3428C-RELATED"/>
    <property type="match status" value="1"/>
</dbReference>
<dbReference type="GO" id="GO:0015074">
    <property type="term" value="P:DNA integration"/>
    <property type="evidence" value="ECO:0007669"/>
    <property type="project" value="InterPro"/>
</dbReference>
<dbReference type="AlphaFoldDB" id="A0A927GXU4"/>
<dbReference type="Gene3D" id="3.30.420.10">
    <property type="entry name" value="Ribonuclease H-like superfamily/Ribonuclease H"/>
    <property type="match status" value="1"/>
</dbReference>
<name>A0A927GXU4_9GAMM</name>
<gene>
    <name evidence="4" type="ORF">IB286_15290</name>
</gene>
<dbReference type="GO" id="GO:0003676">
    <property type="term" value="F:nucleic acid binding"/>
    <property type="evidence" value="ECO:0007669"/>
    <property type="project" value="InterPro"/>
</dbReference>
<organism evidence="4 5">
    <name type="scientific">Spongiibacter pelagi</name>
    <dbReference type="NCBI Taxonomy" id="2760804"/>
    <lineage>
        <taxon>Bacteria</taxon>
        <taxon>Pseudomonadati</taxon>
        <taxon>Pseudomonadota</taxon>
        <taxon>Gammaproteobacteria</taxon>
        <taxon>Cellvibrionales</taxon>
        <taxon>Spongiibacteraceae</taxon>
        <taxon>Spongiibacter</taxon>
    </lineage>
</organism>
<comment type="similarity">
    <text evidence="1">Belongs to the transposase IS21/IS408/IS1162 family.</text>
</comment>
<feature type="region of interest" description="Disordered" evidence="2">
    <location>
        <begin position="1"/>
        <end position="42"/>
    </location>
</feature>
<evidence type="ECO:0000256" key="2">
    <source>
        <dbReference type="SAM" id="MobiDB-lite"/>
    </source>
</evidence>
<dbReference type="PANTHER" id="PTHR35004:SF7">
    <property type="entry name" value="INTEGRASE PROTEIN"/>
    <property type="match status" value="1"/>
</dbReference>
<dbReference type="SUPFAM" id="SSF53098">
    <property type="entry name" value="Ribonuclease H-like"/>
    <property type="match status" value="1"/>
</dbReference>
<dbReference type="EMBL" id="JACXLD010000038">
    <property type="protein sequence ID" value="MBD2860357.1"/>
    <property type="molecule type" value="Genomic_DNA"/>
</dbReference>
<dbReference type="Proteomes" id="UP000610558">
    <property type="component" value="Unassembled WGS sequence"/>
</dbReference>
<dbReference type="InterPro" id="IPR054353">
    <property type="entry name" value="IstA-like_C"/>
</dbReference>
<accession>A0A927GXU4</accession>
<dbReference type="InterPro" id="IPR012337">
    <property type="entry name" value="RNaseH-like_sf"/>
</dbReference>
<evidence type="ECO:0000313" key="5">
    <source>
        <dbReference type="Proteomes" id="UP000610558"/>
    </source>
</evidence>
<dbReference type="InterPro" id="IPR001584">
    <property type="entry name" value="Integrase_cat-core"/>
</dbReference>